<evidence type="ECO:0000313" key="3">
    <source>
        <dbReference type="Proteomes" id="UP000018888"/>
    </source>
</evidence>
<dbReference type="SUPFAM" id="SSF52047">
    <property type="entry name" value="RNI-like"/>
    <property type="match status" value="1"/>
</dbReference>
<dbReference type="GO" id="GO:0031146">
    <property type="term" value="P:SCF-dependent proteasomal ubiquitin-dependent protein catabolic process"/>
    <property type="evidence" value="ECO:0007669"/>
    <property type="project" value="TreeGrafter"/>
</dbReference>
<dbReference type="VEuPathDB" id="FungiDB:RhiirFUN_002707"/>
<dbReference type="AlphaFoldDB" id="A0A2P4QKB9"/>
<reference evidence="2 3" key="2">
    <citation type="journal article" date="2018" name="New Phytol.">
        <title>High intraspecific genome diversity in the model arbuscular mycorrhizal symbiont Rhizophagus irregularis.</title>
        <authorList>
            <person name="Chen E.C.H."/>
            <person name="Morin E."/>
            <person name="Beaudet D."/>
            <person name="Noel J."/>
            <person name="Yildirir G."/>
            <person name="Ndikumana S."/>
            <person name="Charron P."/>
            <person name="St-Onge C."/>
            <person name="Giorgi J."/>
            <person name="Kruger M."/>
            <person name="Marton T."/>
            <person name="Ropars J."/>
            <person name="Grigoriev I.V."/>
            <person name="Hainaut M."/>
            <person name="Henrissat B."/>
            <person name="Roux C."/>
            <person name="Martin F."/>
            <person name="Corradi N."/>
        </authorList>
    </citation>
    <scope>NUCLEOTIDE SEQUENCE [LARGE SCALE GENOMIC DNA]</scope>
    <source>
        <strain evidence="2 3">DAOM 197198</strain>
    </source>
</reference>
<evidence type="ECO:0000313" key="2">
    <source>
        <dbReference type="EMBL" id="POG78092.1"/>
    </source>
</evidence>
<keyword evidence="3" id="KW-1185">Reference proteome</keyword>
<name>A0A2P4QKB9_RHIID</name>
<dbReference type="GO" id="GO:0019005">
    <property type="term" value="C:SCF ubiquitin ligase complex"/>
    <property type="evidence" value="ECO:0007669"/>
    <property type="project" value="TreeGrafter"/>
</dbReference>
<dbReference type="Pfam" id="PF12937">
    <property type="entry name" value="F-box-like"/>
    <property type="match status" value="1"/>
</dbReference>
<protein>
    <recommendedName>
        <fullName evidence="1">F-box domain-containing protein</fullName>
    </recommendedName>
</protein>
<comment type="caution">
    <text evidence="2">The sequence shown here is derived from an EMBL/GenBank/DDBJ whole genome shotgun (WGS) entry which is preliminary data.</text>
</comment>
<dbReference type="InterPro" id="IPR032675">
    <property type="entry name" value="LRR_dom_sf"/>
</dbReference>
<dbReference type="Gene3D" id="3.80.10.10">
    <property type="entry name" value="Ribonuclease Inhibitor"/>
    <property type="match status" value="1"/>
</dbReference>
<accession>A0A2P4QKB9</accession>
<sequence>MANLFCFFSRKKKDSKNNKKGFKSIFCRRRKNKPILEKPEPQSAINLKKIPPNVLQLIFSHLDNMGSKGLYSCLFVDHYWHSNVLPILWKHPFTSKPLSNINSVKLIETLLLCLDPAAKQSLRASLKQQKLKLIIPNKSSSFDYASLLIEIDYKELEKSIHFYLLESFNNNNNNNNRLITPRSTTVNPLLEHVHLLSKNLFMLFMKKSSKIESLIIDKFGEFSDLPIIEIQQQRKSNILSRITKLHLNYYESSDIFDFLRLLPSLCNDLIEFNINIIDFENEALIHRSIADVIISQRGLKKFSIEGARNGGNTILSALGDSQSKTLISIRFKLINFKSTGMKSLTKCDQLKELLFENCQGLTPEITKILFNAKLKNLKKLVIWNKYKAPPITSMIIKSTKNSNLKELTLDTIIIGTVNTILENCSNITTLKIFDYQPKHKVQMFRLLRDLPLLENLTIYRETEVELGVIDFSGKFLPNSIKCLRLECGINPDQLDNLLKGLGDRSKLNTLIIDYFKLEITHLKVIHDWVKSKRTLKFLGIGGKSKFSKNELLELKVLQDEYEVFIIPSHRIQNEDVIVRHKEVSIVRFEEIVPITREKLFKDLKAKEANSKTTCFKQFFEINSGQEIFNDIGSYGHLNEITSEKPKKLREFSSEINSTAEFSSTLPTLPTECLEKIFKNLDNELFSCLLVCRSWCRNIVPILWSKPFDKLSKNSKYKLIRTYITCLSDEEKSCLNSQLLKHGIKIPYTTHSLFNYSIYLKELSYMELYQSVDSGIKHYRKSFIGHNTYKITSLLTKSICRMFLTKNITDTSLNLQSFKIDRHFIDIFPELDLFSKVYPGLSQITKFTLNYDPNSENLFKFLQHFPNLCIGLNFLDITLPYFENDPTIIDLLNSLIKKQKSLRDFNLSGARIGANIIIPVLLSSHYNNLISIKFQNLDFQNVDLSKLTSCKKLENLTIYHCTGLNRSSLPLPNNFNNRIILKSLIIGCSPKYPQIPTIIIESPLGISCQELCLDLITPEIVDAIKHNCRNVTKLRLRDHFISINKNESFTPEFLINNLFHSLLLERLTINISPKNSDYEELNIHGRDLPSSCWYLKLHCGFSVRHLYDLLLSDECMASISALIVDYSKLHTGHLMVIRDLVKEKGTLKYFGIYGKKEFGKEELEVIKDLQYKYKVNVNFEDIDF</sequence>
<dbReference type="Proteomes" id="UP000018888">
    <property type="component" value="Unassembled WGS sequence"/>
</dbReference>
<gene>
    <name evidence="2" type="ORF">GLOIN_2v1837163</name>
</gene>
<feature type="domain" description="F-box" evidence="1">
    <location>
        <begin position="666"/>
        <end position="707"/>
    </location>
</feature>
<reference evidence="2 3" key="1">
    <citation type="journal article" date="2013" name="Proc. Natl. Acad. Sci. U.S.A.">
        <title>Genome of an arbuscular mycorrhizal fungus provides insight into the oldest plant symbiosis.</title>
        <authorList>
            <person name="Tisserant E."/>
            <person name="Malbreil M."/>
            <person name="Kuo A."/>
            <person name="Kohler A."/>
            <person name="Symeonidi A."/>
            <person name="Balestrini R."/>
            <person name="Charron P."/>
            <person name="Duensing N."/>
            <person name="Frei Dit Frey N."/>
            <person name="Gianinazzi-Pearson V."/>
            <person name="Gilbert L.B."/>
            <person name="Handa Y."/>
            <person name="Herr J.R."/>
            <person name="Hijri M."/>
            <person name="Koul R."/>
            <person name="Kawaguchi M."/>
            <person name="Krajinski F."/>
            <person name="Lammers P.J."/>
            <person name="Masclaux F.G."/>
            <person name="Murat C."/>
            <person name="Morin E."/>
            <person name="Ndikumana S."/>
            <person name="Pagni M."/>
            <person name="Petitpierre D."/>
            <person name="Requena N."/>
            <person name="Rosikiewicz P."/>
            <person name="Riley R."/>
            <person name="Saito K."/>
            <person name="San Clemente H."/>
            <person name="Shapiro H."/>
            <person name="van Tuinen D."/>
            <person name="Becard G."/>
            <person name="Bonfante P."/>
            <person name="Paszkowski U."/>
            <person name="Shachar-Hill Y.Y."/>
            <person name="Tuskan G.A."/>
            <person name="Young P.W."/>
            <person name="Sanders I.R."/>
            <person name="Henrissat B."/>
            <person name="Rensing S.A."/>
            <person name="Grigoriev I.V."/>
            <person name="Corradi N."/>
            <person name="Roux C."/>
            <person name="Martin F."/>
        </authorList>
    </citation>
    <scope>NUCLEOTIDE SEQUENCE [LARGE SCALE GENOMIC DNA]</scope>
    <source>
        <strain evidence="2 3">DAOM 197198</strain>
    </source>
</reference>
<dbReference type="VEuPathDB" id="FungiDB:RhiirFUN_002708"/>
<dbReference type="SUPFAM" id="SSF81383">
    <property type="entry name" value="F-box domain"/>
    <property type="match status" value="1"/>
</dbReference>
<dbReference type="EMBL" id="AUPC02000035">
    <property type="protein sequence ID" value="POG78092.1"/>
    <property type="molecule type" value="Genomic_DNA"/>
</dbReference>
<organism evidence="2 3">
    <name type="scientific">Rhizophagus irregularis (strain DAOM 181602 / DAOM 197198 / MUCL 43194)</name>
    <name type="common">Arbuscular mycorrhizal fungus</name>
    <name type="synonym">Glomus intraradices</name>
    <dbReference type="NCBI Taxonomy" id="747089"/>
    <lineage>
        <taxon>Eukaryota</taxon>
        <taxon>Fungi</taxon>
        <taxon>Fungi incertae sedis</taxon>
        <taxon>Mucoromycota</taxon>
        <taxon>Glomeromycotina</taxon>
        <taxon>Glomeromycetes</taxon>
        <taxon>Glomerales</taxon>
        <taxon>Glomeraceae</taxon>
        <taxon>Rhizophagus</taxon>
    </lineage>
</organism>
<proteinExistence type="predicted"/>
<dbReference type="InterPro" id="IPR036047">
    <property type="entry name" value="F-box-like_dom_sf"/>
</dbReference>
<dbReference type="InterPro" id="IPR001810">
    <property type="entry name" value="F-box_dom"/>
</dbReference>
<evidence type="ECO:0000259" key="1">
    <source>
        <dbReference type="Pfam" id="PF12937"/>
    </source>
</evidence>
<dbReference type="PANTHER" id="PTHR13318">
    <property type="entry name" value="PARTNER OF PAIRED, ISOFORM B-RELATED"/>
    <property type="match status" value="1"/>
</dbReference>